<evidence type="ECO:0000256" key="12">
    <source>
        <dbReference type="SAM" id="MobiDB-lite"/>
    </source>
</evidence>
<dbReference type="PANTHER" id="PTHR10357">
    <property type="entry name" value="ALPHA-AMYLASE FAMILY MEMBER"/>
    <property type="match status" value="1"/>
</dbReference>
<dbReference type="SUPFAM" id="SSF51445">
    <property type="entry name" value="(Trans)glycosidases"/>
    <property type="match status" value="1"/>
</dbReference>
<keyword evidence="9" id="KW-1015">Disulfide bond</keyword>
<evidence type="ECO:0000256" key="4">
    <source>
        <dbReference type="ARBA" id="ARBA00012595"/>
    </source>
</evidence>
<keyword evidence="7" id="KW-0378">Hydrolase</keyword>
<keyword evidence="11" id="KW-0326">Glycosidase</keyword>
<reference evidence="14 15" key="1">
    <citation type="submission" date="2023-08" db="EMBL/GenBank/DDBJ databases">
        <title>Black Yeasts Isolated from many extreme environments.</title>
        <authorList>
            <person name="Coleine C."/>
            <person name="Stajich J.E."/>
            <person name="Selbmann L."/>
        </authorList>
    </citation>
    <scope>NUCLEOTIDE SEQUENCE [LARGE SCALE GENOMIC DNA]</scope>
    <source>
        <strain evidence="14 15">CCFEE 5386</strain>
    </source>
</reference>
<keyword evidence="5" id="KW-0479">Metal-binding</keyword>
<evidence type="ECO:0000256" key="2">
    <source>
        <dbReference type="ARBA" id="ARBA00001913"/>
    </source>
</evidence>
<dbReference type="SUPFAM" id="SSF51011">
    <property type="entry name" value="Glycosyl hydrolase domain"/>
    <property type="match status" value="1"/>
</dbReference>
<evidence type="ECO:0000259" key="13">
    <source>
        <dbReference type="Pfam" id="PF09260"/>
    </source>
</evidence>
<evidence type="ECO:0000313" key="15">
    <source>
        <dbReference type="Proteomes" id="UP001308179"/>
    </source>
</evidence>
<dbReference type="InterPro" id="IPR015340">
    <property type="entry name" value="A_amylase_C_dom"/>
</dbReference>
<feature type="compositionally biased region" description="Low complexity" evidence="12">
    <location>
        <begin position="166"/>
        <end position="187"/>
    </location>
</feature>
<dbReference type="EMBL" id="JAVRRR010001589">
    <property type="protein sequence ID" value="KAK5138836.1"/>
    <property type="molecule type" value="Genomic_DNA"/>
</dbReference>
<proteinExistence type="inferred from homology"/>
<evidence type="ECO:0000256" key="11">
    <source>
        <dbReference type="ARBA" id="ARBA00023295"/>
    </source>
</evidence>
<evidence type="ECO:0000256" key="5">
    <source>
        <dbReference type="ARBA" id="ARBA00022723"/>
    </source>
</evidence>
<evidence type="ECO:0000256" key="3">
    <source>
        <dbReference type="ARBA" id="ARBA00008061"/>
    </source>
</evidence>
<name>A0ABR0KVC9_9PEZI</name>
<comment type="similarity">
    <text evidence="3">Belongs to the glycosyl hydrolase 13 family.</text>
</comment>
<dbReference type="Gene3D" id="2.60.40.1180">
    <property type="entry name" value="Golgi alpha-mannosidase II"/>
    <property type="match status" value="1"/>
</dbReference>
<evidence type="ECO:0000256" key="1">
    <source>
        <dbReference type="ARBA" id="ARBA00000548"/>
    </source>
</evidence>
<dbReference type="EC" id="3.2.1.1" evidence="4"/>
<evidence type="ECO:0000256" key="6">
    <source>
        <dbReference type="ARBA" id="ARBA00022729"/>
    </source>
</evidence>
<keyword evidence="10" id="KW-0119">Carbohydrate metabolism</keyword>
<keyword evidence="6" id="KW-0732">Signal</keyword>
<evidence type="ECO:0000256" key="10">
    <source>
        <dbReference type="ARBA" id="ARBA00023277"/>
    </source>
</evidence>
<organism evidence="14 15">
    <name type="scientific">Rachicladosporium monterosium</name>
    <dbReference type="NCBI Taxonomy" id="1507873"/>
    <lineage>
        <taxon>Eukaryota</taxon>
        <taxon>Fungi</taxon>
        <taxon>Dikarya</taxon>
        <taxon>Ascomycota</taxon>
        <taxon>Pezizomycotina</taxon>
        <taxon>Dothideomycetes</taxon>
        <taxon>Dothideomycetidae</taxon>
        <taxon>Cladosporiales</taxon>
        <taxon>Cladosporiaceae</taxon>
        <taxon>Rachicladosporium</taxon>
    </lineage>
</organism>
<evidence type="ECO:0000256" key="9">
    <source>
        <dbReference type="ARBA" id="ARBA00023157"/>
    </source>
</evidence>
<accession>A0ABR0KVC9</accession>
<comment type="caution">
    <text evidence="14">The sequence shown here is derived from an EMBL/GenBank/DDBJ whole genome shotgun (WGS) entry which is preliminary data.</text>
</comment>
<dbReference type="InterPro" id="IPR013780">
    <property type="entry name" value="Glyco_hydro_b"/>
</dbReference>
<evidence type="ECO:0000256" key="8">
    <source>
        <dbReference type="ARBA" id="ARBA00022837"/>
    </source>
</evidence>
<gene>
    <name evidence="14" type="ORF">LTR32_007717</name>
</gene>
<comment type="cofactor">
    <cofactor evidence="2">
        <name>Ca(2+)</name>
        <dbReference type="ChEBI" id="CHEBI:29108"/>
    </cofactor>
</comment>
<evidence type="ECO:0000313" key="14">
    <source>
        <dbReference type="EMBL" id="KAK5138836.1"/>
    </source>
</evidence>
<keyword evidence="15" id="KW-1185">Reference proteome</keyword>
<feature type="domain" description="Alpha-amylase" evidence="13">
    <location>
        <begin position="76"/>
        <end position="164"/>
    </location>
</feature>
<sequence>NIITYTFLADGIPIIYQGQEQHMNGGISPYMNRAPLWKTGYDTTAPLYQHIATLNTFRQHVIKQSANYTTFVNEVIYQDLHSLGMRKGPTGEQVITVLNNNGVTAAYFLLEMTGHGFKPGTHLTEIQTCASITINETGFLNVPMFAGTPKILYPTDLLHNSTLCNSSTSKPSDPSPSSTTLTETKSTTVNGRPTVVVSTAIVVPIPATTTAGGEPQSTAGSAGPAHSHLALGVAPALHEPNLPLMVSAAMAATVASAGFLAGAELLGQGGA</sequence>
<dbReference type="Gene3D" id="3.20.20.80">
    <property type="entry name" value="Glycosidases"/>
    <property type="match status" value="1"/>
</dbReference>
<dbReference type="Pfam" id="PF09260">
    <property type="entry name" value="A_amylase_dom_C"/>
    <property type="match status" value="1"/>
</dbReference>
<evidence type="ECO:0000256" key="7">
    <source>
        <dbReference type="ARBA" id="ARBA00022801"/>
    </source>
</evidence>
<keyword evidence="8" id="KW-0106">Calcium</keyword>
<dbReference type="InterPro" id="IPR017853">
    <property type="entry name" value="GH"/>
</dbReference>
<feature type="region of interest" description="Disordered" evidence="12">
    <location>
        <begin position="164"/>
        <end position="187"/>
    </location>
</feature>
<dbReference type="Proteomes" id="UP001308179">
    <property type="component" value="Unassembled WGS sequence"/>
</dbReference>
<dbReference type="PANTHER" id="PTHR10357:SF215">
    <property type="entry name" value="ALPHA-AMYLASE 1"/>
    <property type="match status" value="1"/>
</dbReference>
<feature type="non-terminal residue" evidence="14">
    <location>
        <position position="1"/>
    </location>
</feature>
<comment type="catalytic activity">
    <reaction evidence="1">
        <text>Endohydrolysis of (1-&gt;4)-alpha-D-glucosidic linkages in polysaccharides containing three or more (1-&gt;4)-alpha-linked D-glucose units.</text>
        <dbReference type="EC" id="3.2.1.1"/>
    </reaction>
</comment>
<protein>
    <recommendedName>
        <fullName evidence="4">alpha-amylase</fullName>
        <ecNumber evidence="4">3.2.1.1</ecNumber>
    </recommendedName>
</protein>